<feature type="domain" description="Aminoglycoside phosphotransferase" evidence="1">
    <location>
        <begin position="90"/>
        <end position="256"/>
    </location>
</feature>
<keyword evidence="3" id="KW-1185">Reference proteome</keyword>
<dbReference type="InterPro" id="IPR002575">
    <property type="entry name" value="Aminoglycoside_PTrfase"/>
</dbReference>
<comment type="caution">
    <text evidence="2">The sequence shown here is derived from an EMBL/GenBank/DDBJ whole genome shotgun (WGS) entry which is preliminary data.</text>
</comment>
<reference evidence="2 3" key="1">
    <citation type="submission" date="2017-11" db="EMBL/GenBank/DDBJ databases">
        <title>Genomic Encyclopedia of Archaeal and Bacterial Type Strains, Phase II (KMG-II): From Individual Species to Whole Genera.</title>
        <authorList>
            <person name="Goeker M."/>
        </authorList>
    </citation>
    <scope>NUCLEOTIDE SEQUENCE [LARGE SCALE GENOMIC DNA]</scope>
    <source>
        <strain evidence="2 3">DSM 27393</strain>
    </source>
</reference>
<gene>
    <name evidence="2" type="ORF">CLV46_0498</name>
</gene>
<dbReference type="Gene3D" id="3.90.1200.10">
    <property type="match status" value="1"/>
</dbReference>
<dbReference type="EMBL" id="PGFF01000001">
    <property type="protein sequence ID" value="PJJ70965.1"/>
    <property type="molecule type" value="Genomic_DNA"/>
</dbReference>
<accession>A0A2M9CGJ3</accession>
<dbReference type="InterPro" id="IPR011009">
    <property type="entry name" value="Kinase-like_dom_sf"/>
</dbReference>
<dbReference type="SUPFAM" id="SSF56112">
    <property type="entry name" value="Protein kinase-like (PK-like)"/>
    <property type="match status" value="1"/>
</dbReference>
<name>A0A2M9CGJ3_9MICO</name>
<organism evidence="2 3">
    <name type="scientific">Diaminobutyricimonas aerilata</name>
    <dbReference type="NCBI Taxonomy" id="1162967"/>
    <lineage>
        <taxon>Bacteria</taxon>
        <taxon>Bacillati</taxon>
        <taxon>Actinomycetota</taxon>
        <taxon>Actinomycetes</taxon>
        <taxon>Micrococcales</taxon>
        <taxon>Microbacteriaceae</taxon>
        <taxon>Diaminobutyricimonas</taxon>
    </lineage>
</organism>
<sequence length="300" mass="33806">MLSDPGFRASVDTYLDGLASDADVLDRVARWLGPVDVRTDRSQPHGEARVLELAPLDGRCAIAKWHRADRNYDREVLAYERNVPSLGSDAPQLIAHDDTLRLVLVTRAPGDVVAGTDAAHDPDVHRQAGALIRRLHESDRTVRNSDYGAVLVRKFDRWSDRAAQLIEPDDLAAAERIVLGALDLPELEHVPAHRDNSPRNWVIDEGGRVRLIDFAALEYEPWCIDLFRMSQREWLDAPHLREAFLDGYGRQPDELDERMLRSFHALGAVTTIAWATEHGDAAFAQEGREMLERVLGRTLY</sequence>
<dbReference type="Pfam" id="PF01636">
    <property type="entry name" value="APH"/>
    <property type="match status" value="1"/>
</dbReference>
<dbReference type="AlphaFoldDB" id="A0A2M9CGJ3"/>
<evidence type="ECO:0000313" key="2">
    <source>
        <dbReference type="EMBL" id="PJJ70965.1"/>
    </source>
</evidence>
<protein>
    <recommendedName>
        <fullName evidence="1">Aminoglycoside phosphotransferase domain-containing protein</fullName>
    </recommendedName>
</protein>
<evidence type="ECO:0000259" key="1">
    <source>
        <dbReference type="Pfam" id="PF01636"/>
    </source>
</evidence>
<dbReference type="Proteomes" id="UP000228758">
    <property type="component" value="Unassembled WGS sequence"/>
</dbReference>
<evidence type="ECO:0000313" key="3">
    <source>
        <dbReference type="Proteomes" id="UP000228758"/>
    </source>
</evidence>
<proteinExistence type="predicted"/>